<evidence type="ECO:0000259" key="7">
    <source>
        <dbReference type="PROSITE" id="PS50157"/>
    </source>
</evidence>
<reference evidence="8" key="2">
    <citation type="submission" date="2024-01" db="EMBL/GenBank/DDBJ databases">
        <title>Comparative genomics of Cryptococcus and Kwoniella reveals pathogenesis evolution and contrasting modes of karyotype evolution via chromosome fusion or intercentromeric recombination.</title>
        <authorList>
            <person name="Coelho M.A."/>
            <person name="David-Palma M."/>
            <person name="Shea T."/>
            <person name="Bowers K."/>
            <person name="McGinley-Smith S."/>
            <person name="Mohammad A.W."/>
            <person name="Gnirke A."/>
            <person name="Yurkov A.M."/>
            <person name="Nowrousian M."/>
            <person name="Sun S."/>
            <person name="Cuomo C.A."/>
            <person name="Heitman J."/>
        </authorList>
    </citation>
    <scope>NUCLEOTIDE SEQUENCE</scope>
    <source>
        <strain evidence="8">CBS 12478</strain>
    </source>
</reference>
<feature type="compositionally biased region" description="Low complexity" evidence="6">
    <location>
        <begin position="258"/>
        <end position="272"/>
    </location>
</feature>
<dbReference type="EMBL" id="CP144060">
    <property type="protein sequence ID" value="WWD21275.1"/>
    <property type="molecule type" value="Genomic_DNA"/>
</dbReference>
<dbReference type="Pfam" id="PF00096">
    <property type="entry name" value="zf-C2H2"/>
    <property type="match status" value="2"/>
</dbReference>
<keyword evidence="4" id="KW-0862">Zinc</keyword>
<keyword evidence="2" id="KW-0677">Repeat</keyword>
<dbReference type="FunFam" id="3.30.160.60:FF:000340">
    <property type="entry name" value="zinc finger protein 473 isoform X1"/>
    <property type="match status" value="1"/>
</dbReference>
<dbReference type="KEGG" id="ksn:43588396"/>
<evidence type="ECO:0000256" key="6">
    <source>
        <dbReference type="SAM" id="MobiDB-lite"/>
    </source>
</evidence>
<dbReference type="SMART" id="SM00355">
    <property type="entry name" value="ZnF_C2H2"/>
    <property type="match status" value="2"/>
</dbReference>
<dbReference type="GO" id="GO:0000981">
    <property type="term" value="F:DNA-binding transcription factor activity, RNA polymerase II-specific"/>
    <property type="evidence" value="ECO:0007669"/>
    <property type="project" value="TreeGrafter"/>
</dbReference>
<dbReference type="GO" id="GO:0000978">
    <property type="term" value="F:RNA polymerase II cis-regulatory region sequence-specific DNA binding"/>
    <property type="evidence" value="ECO:0007669"/>
    <property type="project" value="TreeGrafter"/>
</dbReference>
<sequence>MATSFNQFQSLFETLTSPVQMQVSYDRSSIGQDLPASSSPYIPYSNSYSAHSTTSFARPALSTVPQPRAGMEDEEQLQMAAAWAEIERQCTPPQGGHGPGMYRPQHPHALPRNELRHSQPVYTPEVEYALPPIQYYSPHIGNLGADVQPVSHGMWEYQPSPPTMEYAQPTQIMQTGSWEDRDSRVLKGKKHVCAVCSKKFNRPSALVTHTSVHTGVKPYMCRRDGCGRTFSVQSNLRRHQRTHERKEAQARETGCQIDPTISSDPTSFSSPFGSSLSLSPEFAYQNSQQLVDWYPYQQPFSTTSPPDPSLSPEMTMTGMRSMPSVMGGGNTVSSTPRRGPGGLSEVPNGYGPFQWDITVGAIVPT</sequence>
<feature type="region of interest" description="Disordered" evidence="6">
    <location>
        <begin position="90"/>
        <end position="111"/>
    </location>
</feature>
<evidence type="ECO:0000313" key="8">
    <source>
        <dbReference type="EMBL" id="WWD21275.1"/>
    </source>
</evidence>
<accession>A0A5M6C093</accession>
<evidence type="ECO:0000256" key="3">
    <source>
        <dbReference type="ARBA" id="ARBA00022771"/>
    </source>
</evidence>
<dbReference type="SUPFAM" id="SSF57667">
    <property type="entry name" value="beta-beta-alpha zinc fingers"/>
    <property type="match status" value="1"/>
</dbReference>
<evidence type="ECO:0000256" key="1">
    <source>
        <dbReference type="ARBA" id="ARBA00022723"/>
    </source>
</evidence>
<dbReference type="InterPro" id="IPR013087">
    <property type="entry name" value="Znf_C2H2_type"/>
</dbReference>
<dbReference type="PROSITE" id="PS00028">
    <property type="entry name" value="ZINC_FINGER_C2H2_1"/>
    <property type="match status" value="2"/>
</dbReference>
<dbReference type="GO" id="GO:0005667">
    <property type="term" value="C:transcription regulator complex"/>
    <property type="evidence" value="ECO:0007669"/>
    <property type="project" value="TreeGrafter"/>
</dbReference>
<dbReference type="PANTHER" id="PTHR14003">
    <property type="entry name" value="TRANSCRIPTIONAL REPRESSOR PROTEIN YY"/>
    <property type="match status" value="1"/>
</dbReference>
<protein>
    <recommendedName>
        <fullName evidence="5">pH-response transcription factor pacC/RIM101</fullName>
    </recommendedName>
</protein>
<dbReference type="OrthoDB" id="6077919at2759"/>
<keyword evidence="1" id="KW-0479">Metal-binding</keyword>
<dbReference type="GO" id="GO:0000785">
    <property type="term" value="C:chromatin"/>
    <property type="evidence" value="ECO:0007669"/>
    <property type="project" value="TreeGrafter"/>
</dbReference>
<dbReference type="GeneID" id="43588396"/>
<dbReference type="PANTHER" id="PTHR14003:SF20">
    <property type="entry name" value="FINGER DOMAIN PROTEIN, PUTATIVE (AFU_ORTHOLOGUE AFUA_4G10380)-RELATED"/>
    <property type="match status" value="1"/>
</dbReference>
<evidence type="ECO:0000313" key="9">
    <source>
        <dbReference type="Proteomes" id="UP000322225"/>
    </source>
</evidence>
<dbReference type="InterPro" id="IPR036236">
    <property type="entry name" value="Znf_C2H2_sf"/>
</dbReference>
<dbReference type="AlphaFoldDB" id="A0A5M6C093"/>
<name>A0A5M6C093_9TREE</name>
<keyword evidence="3" id="KW-0863">Zinc-finger</keyword>
<dbReference type="RefSeq" id="XP_031861494.1">
    <property type="nucleotide sequence ID" value="XM_032004263.1"/>
</dbReference>
<dbReference type="PROSITE" id="PS50157">
    <property type="entry name" value="ZINC_FINGER_C2H2_2"/>
    <property type="match status" value="2"/>
</dbReference>
<proteinExistence type="predicted"/>
<dbReference type="Proteomes" id="UP000322225">
    <property type="component" value="Chromosome 10"/>
</dbReference>
<dbReference type="Gene3D" id="3.30.160.60">
    <property type="entry name" value="Classic Zinc Finger"/>
    <property type="match status" value="2"/>
</dbReference>
<feature type="domain" description="C2H2-type" evidence="7">
    <location>
        <begin position="219"/>
        <end position="248"/>
    </location>
</feature>
<dbReference type="FunFam" id="3.30.160.60:FF:000358">
    <property type="entry name" value="zinc finger protein 24"/>
    <property type="match status" value="1"/>
</dbReference>
<evidence type="ECO:0000256" key="5">
    <source>
        <dbReference type="ARBA" id="ARBA00039490"/>
    </source>
</evidence>
<organism evidence="8 9">
    <name type="scientific">Kwoniella shandongensis</name>
    <dbReference type="NCBI Taxonomy" id="1734106"/>
    <lineage>
        <taxon>Eukaryota</taxon>
        <taxon>Fungi</taxon>
        <taxon>Dikarya</taxon>
        <taxon>Basidiomycota</taxon>
        <taxon>Agaricomycotina</taxon>
        <taxon>Tremellomycetes</taxon>
        <taxon>Tremellales</taxon>
        <taxon>Cryptococcaceae</taxon>
        <taxon>Kwoniella</taxon>
    </lineage>
</organism>
<feature type="region of interest" description="Disordered" evidence="6">
    <location>
        <begin position="327"/>
        <end position="347"/>
    </location>
</feature>
<dbReference type="GO" id="GO:0008270">
    <property type="term" value="F:zinc ion binding"/>
    <property type="evidence" value="ECO:0007669"/>
    <property type="project" value="UniProtKB-KW"/>
</dbReference>
<evidence type="ECO:0000256" key="2">
    <source>
        <dbReference type="ARBA" id="ARBA00022737"/>
    </source>
</evidence>
<dbReference type="GO" id="GO:0031519">
    <property type="term" value="C:PcG protein complex"/>
    <property type="evidence" value="ECO:0007669"/>
    <property type="project" value="TreeGrafter"/>
</dbReference>
<gene>
    <name evidence="8" type="ORF">CI109_105759</name>
</gene>
<feature type="region of interest" description="Disordered" evidence="6">
    <location>
        <begin position="233"/>
        <end position="272"/>
    </location>
</feature>
<reference evidence="8" key="1">
    <citation type="submission" date="2017-08" db="EMBL/GenBank/DDBJ databases">
        <authorList>
            <person name="Cuomo C."/>
            <person name="Billmyre B."/>
            <person name="Heitman J."/>
        </authorList>
    </citation>
    <scope>NUCLEOTIDE SEQUENCE</scope>
    <source>
        <strain evidence="8">CBS 12478</strain>
    </source>
</reference>
<feature type="domain" description="C2H2-type" evidence="7">
    <location>
        <begin position="191"/>
        <end position="218"/>
    </location>
</feature>
<evidence type="ECO:0000256" key="4">
    <source>
        <dbReference type="ARBA" id="ARBA00022833"/>
    </source>
</evidence>
<keyword evidence="9" id="KW-1185">Reference proteome</keyword>